<evidence type="ECO:0000256" key="5">
    <source>
        <dbReference type="ARBA" id="ARBA00022741"/>
    </source>
</evidence>
<dbReference type="InterPro" id="IPR036388">
    <property type="entry name" value="WH-like_DNA-bd_sf"/>
</dbReference>
<dbReference type="GO" id="GO:0009432">
    <property type="term" value="P:SOS response"/>
    <property type="evidence" value="ECO:0007669"/>
    <property type="project" value="UniProtKB-UniRule"/>
</dbReference>
<evidence type="ECO:0000313" key="23">
    <source>
        <dbReference type="Proteomes" id="UP000468828"/>
    </source>
</evidence>
<dbReference type="InterPro" id="IPR002121">
    <property type="entry name" value="HRDC_dom"/>
</dbReference>
<sequence length="612" mass="66331">MDVIEAPVDPALEVLERVFGYDAFRGPQREVVDHVVAGGDALVLMPTGGGKSLCYQVPSLLREGVGVVVSPLIALMQDQVDALTALGVRAGFLNSSQDRDERRAVEQAFLAQELDLLYVAPESLGGGSSPTARLLERGKIALFAIDEAHCVAQWGHDFRPDYLALSMLHERWPDVPRIALTATATPTTHAEISTRLQLDDALHVVAGFDRPNIQYRIAPKDQPQKQLLDLLRTEHPGDAGIVYCLSRASVEKTADFLVAQGIPALPYHAGLDQQVRARNQSRFLREDGLVMVATIAFGMGIDKPDVRFVAHLDLPKSVEGYYQETGRAGRDGQPATAWLAYGLADVVQQRKMIQTSDGDAAHRRVLSAQLDAMLALCETVECRRVRLLAHFGQESAPCGNCDTCLTPPESWDATVPAQKLLSTVLRLQRERGQSFGAGQSIDILLGKRTEKVAQHSHDELTTFGIGTDLTEGQWRGVARQLLAQGLLAVQGEYATLALSEASGPVLRREQTVLMRRDPDRPARSGRSARKDRATAAPELPAAAAGAFERLRAWRAATAKEQGVPAYVVFHDATLRQIATEEPATLAALGTVSGVGAAKLERYGQSLLAALHA</sequence>
<feature type="domain" description="Helicase C-terminal" evidence="20">
    <location>
        <begin position="223"/>
        <end position="374"/>
    </location>
</feature>
<keyword evidence="4" id="KW-0479">Metal-binding</keyword>
<dbReference type="SMART" id="SM00487">
    <property type="entry name" value="DEXDc"/>
    <property type="match status" value="1"/>
</dbReference>
<dbReference type="GO" id="GO:0003677">
    <property type="term" value="F:DNA binding"/>
    <property type="evidence" value="ECO:0007669"/>
    <property type="project" value="UniProtKB-KW"/>
</dbReference>
<dbReference type="GO" id="GO:0006310">
    <property type="term" value="P:DNA recombination"/>
    <property type="evidence" value="ECO:0007669"/>
    <property type="project" value="UniProtKB-UniRule"/>
</dbReference>
<dbReference type="InterPro" id="IPR032284">
    <property type="entry name" value="RecQ_Zn-bd"/>
</dbReference>
<dbReference type="InterPro" id="IPR018982">
    <property type="entry name" value="RQC_domain"/>
</dbReference>
<dbReference type="PROSITE" id="PS51194">
    <property type="entry name" value="HELICASE_CTER"/>
    <property type="match status" value="1"/>
</dbReference>
<evidence type="ECO:0000256" key="13">
    <source>
        <dbReference type="ARBA" id="ARBA00023204"/>
    </source>
</evidence>
<evidence type="ECO:0000256" key="16">
    <source>
        <dbReference type="NCBIfam" id="TIGR01389"/>
    </source>
</evidence>
<dbReference type="PROSITE" id="PS51192">
    <property type="entry name" value="HELICASE_ATP_BIND_1"/>
    <property type="match status" value="1"/>
</dbReference>
<dbReference type="Gene3D" id="1.10.10.10">
    <property type="entry name" value="Winged helix-like DNA-binding domain superfamily/Winged helix DNA-binding domain"/>
    <property type="match status" value="1"/>
</dbReference>
<accession>A0A6P0EY79</accession>
<evidence type="ECO:0000313" key="21">
    <source>
        <dbReference type="EMBL" id="NEK94248.1"/>
    </source>
</evidence>
<evidence type="ECO:0000313" key="22">
    <source>
        <dbReference type="EMBL" id="NEN51016.1"/>
    </source>
</evidence>
<dbReference type="Pfam" id="PF09382">
    <property type="entry name" value="RQC"/>
    <property type="match status" value="1"/>
</dbReference>
<dbReference type="SMART" id="SM00341">
    <property type="entry name" value="HRDC"/>
    <property type="match status" value="1"/>
</dbReference>
<keyword evidence="5" id="KW-0547">Nucleotide-binding</keyword>
<evidence type="ECO:0000256" key="15">
    <source>
        <dbReference type="ARBA" id="ARBA00034617"/>
    </source>
</evidence>
<evidence type="ECO:0000259" key="20">
    <source>
        <dbReference type="PROSITE" id="PS51194"/>
    </source>
</evidence>
<evidence type="ECO:0000256" key="9">
    <source>
        <dbReference type="ARBA" id="ARBA00022833"/>
    </source>
</evidence>
<comment type="catalytic activity">
    <reaction evidence="15">
        <text>Couples ATP hydrolysis with the unwinding of duplex DNA by translocating in the 3'-5' direction.</text>
        <dbReference type="EC" id="5.6.2.4"/>
    </reaction>
</comment>
<dbReference type="InterPro" id="IPR044876">
    <property type="entry name" value="HRDC_dom_sf"/>
</dbReference>
<reference evidence="22 24" key="2">
    <citation type="submission" date="2020-02" db="EMBL/GenBank/DDBJ databases">
        <title>The WGS of Modestobacter muralis DSM 100205.</title>
        <authorList>
            <person name="Jiang Z."/>
        </authorList>
    </citation>
    <scope>NUCLEOTIDE SEQUENCE [LARGE SCALE GENOMIC DNA]</scope>
    <source>
        <strain evidence="22 24">DSM 100205</strain>
    </source>
</reference>
<dbReference type="InterPro" id="IPR011545">
    <property type="entry name" value="DEAD/DEAH_box_helicase_dom"/>
</dbReference>
<dbReference type="FunFam" id="3.40.50.300:FF:000296">
    <property type="entry name" value="ATP-dependent DNA helicase RecQ"/>
    <property type="match status" value="1"/>
</dbReference>
<keyword evidence="6" id="KW-0227">DNA damage</keyword>
<evidence type="ECO:0000256" key="3">
    <source>
        <dbReference type="ARBA" id="ARBA00005446"/>
    </source>
</evidence>
<dbReference type="GO" id="GO:0030894">
    <property type="term" value="C:replisome"/>
    <property type="evidence" value="ECO:0007669"/>
    <property type="project" value="TreeGrafter"/>
</dbReference>
<dbReference type="InterPro" id="IPR027417">
    <property type="entry name" value="P-loop_NTPase"/>
</dbReference>
<evidence type="ECO:0000256" key="14">
    <source>
        <dbReference type="ARBA" id="ARBA00023235"/>
    </source>
</evidence>
<dbReference type="GO" id="GO:0005737">
    <property type="term" value="C:cytoplasm"/>
    <property type="evidence" value="ECO:0007669"/>
    <property type="project" value="TreeGrafter"/>
</dbReference>
<dbReference type="SUPFAM" id="SSF47819">
    <property type="entry name" value="HRDC-like"/>
    <property type="match status" value="1"/>
</dbReference>
<comment type="cofactor">
    <cofactor evidence="2">
        <name>Zn(2+)</name>
        <dbReference type="ChEBI" id="CHEBI:29105"/>
    </cofactor>
</comment>
<keyword evidence="23" id="KW-1185">Reference proteome</keyword>
<comment type="cofactor">
    <cofactor evidence="1">
        <name>Mg(2+)</name>
        <dbReference type="ChEBI" id="CHEBI:18420"/>
    </cofactor>
</comment>
<comment type="caution">
    <text evidence="21">The sequence shown here is derived from an EMBL/GenBank/DDBJ whole genome shotgun (WGS) entry which is preliminary data.</text>
</comment>
<evidence type="ECO:0000259" key="18">
    <source>
        <dbReference type="PROSITE" id="PS50967"/>
    </source>
</evidence>
<evidence type="ECO:0000256" key="10">
    <source>
        <dbReference type="ARBA" id="ARBA00022840"/>
    </source>
</evidence>
<evidence type="ECO:0000256" key="1">
    <source>
        <dbReference type="ARBA" id="ARBA00001946"/>
    </source>
</evidence>
<evidence type="ECO:0000256" key="7">
    <source>
        <dbReference type="ARBA" id="ARBA00022801"/>
    </source>
</evidence>
<dbReference type="InterPro" id="IPR004589">
    <property type="entry name" value="DNA_helicase_ATP-dep_RecQ"/>
</dbReference>
<keyword evidence="8 21" id="KW-0347">Helicase</keyword>
<keyword evidence="12" id="KW-0233">DNA recombination</keyword>
<evidence type="ECO:0000256" key="6">
    <source>
        <dbReference type="ARBA" id="ARBA00022763"/>
    </source>
</evidence>
<organism evidence="21 23">
    <name type="scientific">Modestobacter muralis</name>
    <dbReference type="NCBI Taxonomy" id="1608614"/>
    <lineage>
        <taxon>Bacteria</taxon>
        <taxon>Bacillati</taxon>
        <taxon>Actinomycetota</taxon>
        <taxon>Actinomycetes</taxon>
        <taxon>Geodermatophilales</taxon>
        <taxon>Geodermatophilaceae</taxon>
        <taxon>Modestobacter</taxon>
    </lineage>
</organism>
<dbReference type="InterPro" id="IPR014001">
    <property type="entry name" value="Helicase_ATP-bd"/>
</dbReference>
<dbReference type="GO" id="GO:0005524">
    <property type="term" value="F:ATP binding"/>
    <property type="evidence" value="ECO:0007669"/>
    <property type="project" value="UniProtKB-KW"/>
</dbReference>
<dbReference type="Gene3D" id="1.10.150.80">
    <property type="entry name" value="HRDC domain"/>
    <property type="match status" value="1"/>
</dbReference>
<comment type="similarity">
    <text evidence="3">Belongs to the helicase family. RecQ subfamily.</text>
</comment>
<evidence type="ECO:0000256" key="4">
    <source>
        <dbReference type="ARBA" id="ARBA00022723"/>
    </source>
</evidence>
<dbReference type="Gene3D" id="3.40.50.300">
    <property type="entry name" value="P-loop containing nucleotide triphosphate hydrolases"/>
    <property type="match status" value="2"/>
</dbReference>
<dbReference type="Pfam" id="PF00270">
    <property type="entry name" value="DEAD"/>
    <property type="match status" value="1"/>
</dbReference>
<dbReference type="Proteomes" id="UP000471152">
    <property type="component" value="Unassembled WGS sequence"/>
</dbReference>
<proteinExistence type="inferred from homology"/>
<feature type="region of interest" description="Disordered" evidence="17">
    <location>
        <begin position="514"/>
        <end position="537"/>
    </location>
</feature>
<dbReference type="InterPro" id="IPR006293">
    <property type="entry name" value="DNA_helicase_ATP-dep_RecQ_bac"/>
</dbReference>
<name>A0A6P0EY79_9ACTN</name>
<evidence type="ECO:0000256" key="11">
    <source>
        <dbReference type="ARBA" id="ARBA00023125"/>
    </source>
</evidence>
<reference evidence="21 23" key="1">
    <citation type="submission" date="2020-01" db="EMBL/GenBank/DDBJ databases">
        <title>the WGS Modestobacter muralis CPCC 204518.</title>
        <authorList>
            <person name="Jiang Z."/>
        </authorList>
    </citation>
    <scope>NUCLEOTIDE SEQUENCE [LARGE SCALE GENOMIC DNA]</scope>
    <source>
        <strain evidence="21 23">DSM 100205</strain>
    </source>
</reference>
<evidence type="ECO:0000256" key="8">
    <source>
        <dbReference type="ARBA" id="ARBA00022806"/>
    </source>
</evidence>
<dbReference type="Pfam" id="PF16124">
    <property type="entry name" value="RecQ_Zn_bind"/>
    <property type="match status" value="1"/>
</dbReference>
<dbReference type="PANTHER" id="PTHR13710">
    <property type="entry name" value="DNA HELICASE RECQ FAMILY MEMBER"/>
    <property type="match status" value="1"/>
</dbReference>
<evidence type="ECO:0000256" key="17">
    <source>
        <dbReference type="SAM" id="MobiDB-lite"/>
    </source>
</evidence>
<evidence type="ECO:0000256" key="12">
    <source>
        <dbReference type="ARBA" id="ARBA00023172"/>
    </source>
</evidence>
<evidence type="ECO:0000256" key="2">
    <source>
        <dbReference type="ARBA" id="ARBA00001947"/>
    </source>
</evidence>
<dbReference type="GO" id="GO:0016787">
    <property type="term" value="F:hydrolase activity"/>
    <property type="evidence" value="ECO:0007669"/>
    <property type="project" value="UniProtKB-KW"/>
</dbReference>
<dbReference type="GO" id="GO:0046872">
    <property type="term" value="F:metal ion binding"/>
    <property type="evidence" value="ECO:0007669"/>
    <property type="project" value="UniProtKB-KW"/>
</dbReference>
<dbReference type="InterPro" id="IPR010997">
    <property type="entry name" value="HRDC-like_sf"/>
</dbReference>
<keyword evidence="13" id="KW-0234">DNA repair</keyword>
<dbReference type="EC" id="5.6.2.4" evidence="16"/>
<dbReference type="EMBL" id="JAAGWH010000017">
    <property type="protein sequence ID" value="NEK94248.1"/>
    <property type="molecule type" value="Genomic_DNA"/>
</dbReference>
<gene>
    <name evidence="21" type="primary">recQ</name>
    <name evidence="22" type="ORF">G3R41_08685</name>
    <name evidence="21" type="ORF">GCU67_08680</name>
</gene>
<dbReference type="SMART" id="SM00956">
    <property type="entry name" value="RQC"/>
    <property type="match status" value="1"/>
</dbReference>
<dbReference type="SMART" id="SM00490">
    <property type="entry name" value="HELICc"/>
    <property type="match status" value="1"/>
</dbReference>
<dbReference type="CDD" id="cd17920">
    <property type="entry name" value="DEXHc_RecQ"/>
    <property type="match status" value="1"/>
</dbReference>
<dbReference type="AlphaFoldDB" id="A0A6P0EY79"/>
<feature type="domain" description="HRDC" evidence="18">
    <location>
        <begin position="540"/>
        <end position="612"/>
    </location>
</feature>
<feature type="compositionally biased region" description="Basic and acidic residues" evidence="17">
    <location>
        <begin position="514"/>
        <end position="533"/>
    </location>
</feature>
<dbReference type="InterPro" id="IPR001650">
    <property type="entry name" value="Helicase_C-like"/>
</dbReference>
<keyword evidence="7 21" id="KW-0378">Hydrolase</keyword>
<dbReference type="Pfam" id="PF00570">
    <property type="entry name" value="HRDC"/>
    <property type="match status" value="1"/>
</dbReference>
<dbReference type="EMBL" id="JAAGWB010000017">
    <property type="protein sequence ID" value="NEN51016.1"/>
    <property type="molecule type" value="Genomic_DNA"/>
</dbReference>
<dbReference type="FunFam" id="3.40.50.300:FF:000156">
    <property type="entry name" value="ATP-dependent DNA helicase recQ"/>
    <property type="match status" value="1"/>
</dbReference>
<dbReference type="NCBIfam" id="TIGR01389">
    <property type="entry name" value="recQ"/>
    <property type="match status" value="1"/>
</dbReference>
<dbReference type="GO" id="GO:0006260">
    <property type="term" value="P:DNA replication"/>
    <property type="evidence" value="ECO:0007669"/>
    <property type="project" value="InterPro"/>
</dbReference>
<feature type="domain" description="Helicase ATP-binding" evidence="19">
    <location>
        <begin position="32"/>
        <end position="202"/>
    </location>
</feature>
<dbReference type="GO" id="GO:0043138">
    <property type="term" value="F:3'-5' DNA helicase activity"/>
    <property type="evidence" value="ECO:0007669"/>
    <property type="project" value="UniProtKB-EC"/>
</dbReference>
<keyword evidence="11" id="KW-0238">DNA-binding</keyword>
<dbReference type="GO" id="GO:0006281">
    <property type="term" value="P:DNA repair"/>
    <property type="evidence" value="ECO:0007669"/>
    <property type="project" value="UniProtKB-KW"/>
</dbReference>
<keyword evidence="10" id="KW-0067">ATP-binding</keyword>
<dbReference type="RefSeq" id="WP_163610705.1">
    <property type="nucleotide sequence ID" value="NZ_JAAGWB010000017.1"/>
</dbReference>
<dbReference type="GO" id="GO:0043590">
    <property type="term" value="C:bacterial nucleoid"/>
    <property type="evidence" value="ECO:0007669"/>
    <property type="project" value="TreeGrafter"/>
</dbReference>
<keyword evidence="9" id="KW-0862">Zinc</keyword>
<dbReference type="Proteomes" id="UP000468828">
    <property type="component" value="Unassembled WGS sequence"/>
</dbReference>
<dbReference type="CDD" id="cd18794">
    <property type="entry name" value="SF2_C_RecQ"/>
    <property type="match status" value="1"/>
</dbReference>
<dbReference type="PROSITE" id="PS50967">
    <property type="entry name" value="HRDC"/>
    <property type="match status" value="1"/>
</dbReference>
<dbReference type="Pfam" id="PF00271">
    <property type="entry name" value="Helicase_C"/>
    <property type="match status" value="1"/>
</dbReference>
<dbReference type="NCBIfam" id="TIGR00614">
    <property type="entry name" value="recQ_fam"/>
    <property type="match status" value="1"/>
</dbReference>
<dbReference type="PANTHER" id="PTHR13710:SF105">
    <property type="entry name" value="ATP-DEPENDENT DNA HELICASE Q1"/>
    <property type="match status" value="1"/>
</dbReference>
<dbReference type="GO" id="GO:0009378">
    <property type="term" value="F:four-way junction helicase activity"/>
    <property type="evidence" value="ECO:0007669"/>
    <property type="project" value="TreeGrafter"/>
</dbReference>
<evidence type="ECO:0000259" key="19">
    <source>
        <dbReference type="PROSITE" id="PS51192"/>
    </source>
</evidence>
<dbReference type="SUPFAM" id="SSF52540">
    <property type="entry name" value="P-loop containing nucleoside triphosphate hydrolases"/>
    <property type="match status" value="2"/>
</dbReference>
<protein>
    <recommendedName>
        <fullName evidence="16">DNA helicase RecQ</fullName>
        <ecNumber evidence="16">5.6.2.4</ecNumber>
    </recommendedName>
</protein>
<evidence type="ECO:0000313" key="24">
    <source>
        <dbReference type="Proteomes" id="UP000471152"/>
    </source>
</evidence>
<keyword evidence="14" id="KW-0413">Isomerase</keyword>